<protein>
    <submittedName>
        <fullName evidence="1">Uncharacterized protein</fullName>
    </submittedName>
</protein>
<dbReference type="Gene3D" id="2.10.70.10">
    <property type="entry name" value="Complement Module, domain 1"/>
    <property type="match status" value="1"/>
</dbReference>
<comment type="caution">
    <text evidence="1">The sequence shown here is derived from an EMBL/GenBank/DDBJ whole genome shotgun (WGS) entry which is preliminary data.</text>
</comment>
<dbReference type="SUPFAM" id="SSF57535">
    <property type="entry name" value="Complement control module/SCR domain"/>
    <property type="match status" value="1"/>
</dbReference>
<evidence type="ECO:0000313" key="2">
    <source>
        <dbReference type="Proteomes" id="UP001152795"/>
    </source>
</evidence>
<keyword evidence="2" id="KW-1185">Reference proteome</keyword>
<gene>
    <name evidence="1" type="ORF">PACLA_8A074813</name>
</gene>
<dbReference type="InterPro" id="IPR000436">
    <property type="entry name" value="Sushi_SCR_CCP_dom"/>
</dbReference>
<reference evidence="1" key="1">
    <citation type="submission" date="2020-04" db="EMBL/GenBank/DDBJ databases">
        <authorList>
            <person name="Alioto T."/>
            <person name="Alioto T."/>
            <person name="Gomez Garrido J."/>
        </authorList>
    </citation>
    <scope>NUCLEOTIDE SEQUENCE</scope>
    <source>
        <strain evidence="1">A484AB</strain>
    </source>
</reference>
<dbReference type="Proteomes" id="UP001152795">
    <property type="component" value="Unassembled WGS sequence"/>
</dbReference>
<evidence type="ECO:0000313" key="1">
    <source>
        <dbReference type="EMBL" id="CAB3991417.1"/>
    </source>
</evidence>
<proteinExistence type="predicted"/>
<dbReference type="EMBL" id="CACRXK020001846">
    <property type="protein sequence ID" value="CAB3991417.1"/>
    <property type="molecule type" value="Genomic_DNA"/>
</dbReference>
<dbReference type="AlphaFoldDB" id="A0A6S7H324"/>
<organism evidence="1 2">
    <name type="scientific">Paramuricea clavata</name>
    <name type="common">Red gorgonian</name>
    <name type="synonym">Violescent sea-whip</name>
    <dbReference type="NCBI Taxonomy" id="317549"/>
    <lineage>
        <taxon>Eukaryota</taxon>
        <taxon>Metazoa</taxon>
        <taxon>Cnidaria</taxon>
        <taxon>Anthozoa</taxon>
        <taxon>Octocorallia</taxon>
        <taxon>Malacalcyonacea</taxon>
        <taxon>Plexauridae</taxon>
        <taxon>Paramuricea</taxon>
    </lineage>
</organism>
<dbReference type="InterPro" id="IPR035976">
    <property type="entry name" value="Sushi/SCR/CCP_sf"/>
</dbReference>
<accession>A0A6S7H324</accession>
<dbReference type="CDD" id="cd00033">
    <property type="entry name" value="CCP"/>
    <property type="match status" value="1"/>
</dbReference>
<sequence>MRLKGSSSRRENRTGTYPTYLSHSLYNLTARGLFQSFVLEKPRLSGDNVTFSCQSLFHSLAYKMVTCKSSGMYSAPPPYCEKEETNSSGSDLVLILSLSLSVPFLGVVLLLVILYCVTRRVSSQNFVSNYFVNSQQRSIEIQENSPLGSGTKHSTAVQSTKSDASGV</sequence>
<name>A0A6S7H324_PARCT</name>